<reference evidence="1" key="1">
    <citation type="submission" date="2021-06" db="EMBL/GenBank/DDBJ databases">
        <authorList>
            <person name="Kallberg Y."/>
            <person name="Tangrot J."/>
            <person name="Rosling A."/>
        </authorList>
    </citation>
    <scope>NUCLEOTIDE SEQUENCE</scope>
    <source>
        <strain evidence="1">AU212A</strain>
    </source>
</reference>
<keyword evidence="2" id="KW-1185">Reference proteome</keyword>
<dbReference type="EMBL" id="CAJVPM010004740">
    <property type="protein sequence ID" value="CAG8516713.1"/>
    <property type="molecule type" value="Genomic_DNA"/>
</dbReference>
<accession>A0ACA9L8J8</accession>
<evidence type="ECO:0000313" key="1">
    <source>
        <dbReference type="EMBL" id="CAG8516713.1"/>
    </source>
</evidence>
<feature type="non-terminal residue" evidence="1">
    <location>
        <position position="1"/>
    </location>
</feature>
<organism evidence="1 2">
    <name type="scientific">Scutellospora calospora</name>
    <dbReference type="NCBI Taxonomy" id="85575"/>
    <lineage>
        <taxon>Eukaryota</taxon>
        <taxon>Fungi</taxon>
        <taxon>Fungi incertae sedis</taxon>
        <taxon>Mucoromycota</taxon>
        <taxon>Glomeromycotina</taxon>
        <taxon>Glomeromycetes</taxon>
        <taxon>Diversisporales</taxon>
        <taxon>Gigasporaceae</taxon>
        <taxon>Scutellospora</taxon>
    </lineage>
</organism>
<comment type="caution">
    <text evidence="1">The sequence shown here is derived from an EMBL/GenBank/DDBJ whole genome shotgun (WGS) entry which is preliminary data.</text>
</comment>
<gene>
    <name evidence="1" type="ORF">SCALOS_LOCUS3895</name>
</gene>
<protein>
    <submittedName>
        <fullName evidence="1">6063_t:CDS:1</fullName>
    </submittedName>
</protein>
<proteinExistence type="predicted"/>
<dbReference type="Proteomes" id="UP000789860">
    <property type="component" value="Unassembled WGS sequence"/>
</dbReference>
<sequence>EHKEKIGRNIYTYYHWKNKNDIRKKYQRQHPSYYIIIDKEIEKSIFILENIIKEKYLTIDINSDWHNCNWHAKDKTTSIVIVEEFVRKDWAWNFYTIYNGWYYRKIIFLFTRHDIDNWYNIFKTKEGYDEKTFNDKLWRLDESYVYKLNNNNRQKIIKNIYHNYKNNIVLQNCKNENRYYYCIR</sequence>
<evidence type="ECO:0000313" key="2">
    <source>
        <dbReference type="Proteomes" id="UP000789860"/>
    </source>
</evidence>
<name>A0ACA9L8J8_9GLOM</name>